<evidence type="ECO:0000256" key="2">
    <source>
        <dbReference type="ARBA" id="ARBA00005582"/>
    </source>
</evidence>
<evidence type="ECO:0000256" key="4">
    <source>
        <dbReference type="ARBA" id="ARBA00022842"/>
    </source>
</evidence>
<dbReference type="PRINTS" id="PR00502">
    <property type="entry name" value="NUDIXFAMILY"/>
</dbReference>
<dbReference type="PANTHER" id="PTHR43046:SF12">
    <property type="entry name" value="GDP-MANNOSE MANNOSYL HYDROLASE"/>
    <property type="match status" value="1"/>
</dbReference>
<dbReference type="InterPro" id="IPR020084">
    <property type="entry name" value="NUDIX_hydrolase_CS"/>
</dbReference>
<organism evidence="7 8">
    <name type="scientific">Nocardiopsis kunsanensis</name>
    <dbReference type="NCBI Taxonomy" id="141693"/>
    <lineage>
        <taxon>Bacteria</taxon>
        <taxon>Bacillati</taxon>
        <taxon>Actinomycetota</taxon>
        <taxon>Actinomycetes</taxon>
        <taxon>Streptosporangiales</taxon>
        <taxon>Nocardiopsidaceae</taxon>
        <taxon>Nocardiopsis</taxon>
    </lineage>
</organism>
<evidence type="ECO:0000313" key="8">
    <source>
        <dbReference type="Proteomes" id="UP000654947"/>
    </source>
</evidence>
<keyword evidence="8" id="KW-1185">Reference proteome</keyword>
<dbReference type="Proteomes" id="UP000654947">
    <property type="component" value="Unassembled WGS sequence"/>
</dbReference>
<proteinExistence type="inferred from homology"/>
<dbReference type="InterPro" id="IPR020476">
    <property type="entry name" value="Nudix_hydrolase"/>
</dbReference>
<comment type="cofactor">
    <cofactor evidence="1">
        <name>Mg(2+)</name>
        <dbReference type="ChEBI" id="CHEBI:18420"/>
    </cofactor>
</comment>
<keyword evidence="4" id="KW-0460">Magnesium</keyword>
<dbReference type="GO" id="GO:0016787">
    <property type="term" value="F:hydrolase activity"/>
    <property type="evidence" value="ECO:0007669"/>
    <property type="project" value="UniProtKB-KW"/>
</dbReference>
<dbReference type="PROSITE" id="PS00893">
    <property type="entry name" value="NUDIX_BOX"/>
    <property type="match status" value="1"/>
</dbReference>
<dbReference type="Gene3D" id="3.90.79.10">
    <property type="entry name" value="Nucleoside Triphosphate Pyrophosphohydrolase"/>
    <property type="match status" value="1"/>
</dbReference>
<feature type="domain" description="Nudix hydrolase" evidence="6">
    <location>
        <begin position="11"/>
        <end position="140"/>
    </location>
</feature>
<sequence length="162" mass="17689">MASDPTESFARPRVAAGALFFDVQGRVMMVVPTYKDYLDIPGGYIEHGETPSQAAAREVKEELGITPPIGRLLVVDWAPNPSEGDKQLFVFDGGVLDQEWVDQLVLDSGELAGYEFHDVPSTEKVAIPRLARRIIQGARARREGTTLYLENGEVVESGLTSG</sequence>
<dbReference type="Pfam" id="PF00293">
    <property type="entry name" value="NUDIX"/>
    <property type="match status" value="1"/>
</dbReference>
<dbReference type="PROSITE" id="PS51462">
    <property type="entry name" value="NUDIX"/>
    <property type="match status" value="1"/>
</dbReference>
<dbReference type="RefSeq" id="WP_193517311.1">
    <property type="nucleotide sequence ID" value="NZ_BMXL01000002.1"/>
</dbReference>
<name>A0A919CF23_9ACTN</name>
<reference evidence="7 8" key="1">
    <citation type="journal article" date="2014" name="Int. J. Syst. Evol. Microbiol.">
        <title>Complete genome sequence of Corynebacterium casei LMG S-19264T (=DSM 44701T), isolated from a smear-ripened cheese.</title>
        <authorList>
            <consortium name="US DOE Joint Genome Institute (JGI-PGF)"/>
            <person name="Walter F."/>
            <person name="Albersmeier A."/>
            <person name="Kalinowski J."/>
            <person name="Ruckert C."/>
        </authorList>
    </citation>
    <scope>NUCLEOTIDE SEQUENCE [LARGE SCALE GENOMIC DNA]</scope>
    <source>
        <strain evidence="7 8">KCTC 19473</strain>
    </source>
</reference>
<evidence type="ECO:0000259" key="6">
    <source>
        <dbReference type="PROSITE" id="PS51462"/>
    </source>
</evidence>
<comment type="caution">
    <text evidence="7">The sequence shown here is derived from an EMBL/GenBank/DDBJ whole genome shotgun (WGS) entry which is preliminary data.</text>
</comment>
<gene>
    <name evidence="7" type="ORF">GCM10007147_05850</name>
</gene>
<dbReference type="InterPro" id="IPR000086">
    <property type="entry name" value="NUDIX_hydrolase_dom"/>
</dbReference>
<evidence type="ECO:0000256" key="5">
    <source>
        <dbReference type="RuleBase" id="RU003476"/>
    </source>
</evidence>
<comment type="similarity">
    <text evidence="2 5">Belongs to the Nudix hydrolase family.</text>
</comment>
<evidence type="ECO:0000313" key="7">
    <source>
        <dbReference type="EMBL" id="GHD17077.1"/>
    </source>
</evidence>
<accession>A0A919CF23</accession>
<dbReference type="AlphaFoldDB" id="A0A919CF23"/>
<dbReference type="PANTHER" id="PTHR43046">
    <property type="entry name" value="GDP-MANNOSE MANNOSYL HYDROLASE"/>
    <property type="match status" value="1"/>
</dbReference>
<dbReference type="SUPFAM" id="SSF55811">
    <property type="entry name" value="Nudix"/>
    <property type="match status" value="1"/>
</dbReference>
<dbReference type="InterPro" id="IPR015797">
    <property type="entry name" value="NUDIX_hydrolase-like_dom_sf"/>
</dbReference>
<evidence type="ECO:0000256" key="1">
    <source>
        <dbReference type="ARBA" id="ARBA00001946"/>
    </source>
</evidence>
<evidence type="ECO:0000256" key="3">
    <source>
        <dbReference type="ARBA" id="ARBA00022801"/>
    </source>
</evidence>
<protein>
    <submittedName>
        <fullName evidence="7">NUDIX hydrolase</fullName>
    </submittedName>
</protein>
<dbReference type="CDD" id="cd18876">
    <property type="entry name" value="NUDIX_Hydrolase"/>
    <property type="match status" value="1"/>
</dbReference>
<keyword evidence="3 5" id="KW-0378">Hydrolase</keyword>
<dbReference type="EMBL" id="BMXL01000002">
    <property type="protein sequence ID" value="GHD17077.1"/>
    <property type="molecule type" value="Genomic_DNA"/>
</dbReference>